<dbReference type="InterPro" id="IPR040379">
    <property type="entry name" value="WDR19/dyf-2"/>
</dbReference>
<accession>U6GLP3</accession>
<reference evidence="1" key="2">
    <citation type="submission" date="2013-10" db="EMBL/GenBank/DDBJ databases">
        <authorList>
            <person name="Aslett M."/>
        </authorList>
    </citation>
    <scope>NUCLEOTIDE SEQUENCE [LARGE SCALE GENOMIC DNA]</scope>
    <source>
        <strain evidence="1">Houghton</strain>
    </source>
</reference>
<dbReference type="EMBL" id="HG671158">
    <property type="protein sequence ID" value="CDI80213.1"/>
    <property type="molecule type" value="Genomic_DNA"/>
</dbReference>
<proteinExistence type="predicted"/>
<dbReference type="VEuPathDB" id="ToxoDB:EAH_00049780"/>
<protein>
    <submittedName>
        <fullName evidence="1">Uncharacterized protein</fullName>
    </submittedName>
</protein>
<dbReference type="GO" id="GO:0060271">
    <property type="term" value="P:cilium assembly"/>
    <property type="evidence" value="ECO:0007669"/>
    <property type="project" value="TreeGrafter"/>
</dbReference>
<gene>
    <name evidence="1" type="ORF">EAH_00049780</name>
</gene>
<dbReference type="GeneID" id="25273048"/>
<organism evidence="1 2">
    <name type="scientific">Eimeria acervulina</name>
    <name type="common">Coccidian parasite</name>
    <dbReference type="NCBI Taxonomy" id="5801"/>
    <lineage>
        <taxon>Eukaryota</taxon>
        <taxon>Sar</taxon>
        <taxon>Alveolata</taxon>
        <taxon>Apicomplexa</taxon>
        <taxon>Conoidasida</taxon>
        <taxon>Coccidia</taxon>
        <taxon>Eucoccidiorida</taxon>
        <taxon>Eimeriorina</taxon>
        <taxon>Eimeriidae</taxon>
        <taxon>Eimeria</taxon>
    </lineage>
</organism>
<feature type="non-terminal residue" evidence="1">
    <location>
        <position position="1"/>
    </location>
</feature>
<dbReference type="Gene3D" id="1.25.40.470">
    <property type="match status" value="2"/>
</dbReference>
<name>U6GLP3_EIMAC</name>
<dbReference type="PANTHER" id="PTHR14920:SF0">
    <property type="entry name" value="WD REPEAT DOMAIN 19"/>
    <property type="match status" value="1"/>
</dbReference>
<dbReference type="RefSeq" id="XP_013249788.1">
    <property type="nucleotide sequence ID" value="XM_013394334.1"/>
</dbReference>
<evidence type="ECO:0000313" key="2">
    <source>
        <dbReference type="Proteomes" id="UP000018050"/>
    </source>
</evidence>
<dbReference type="GO" id="GO:0030991">
    <property type="term" value="C:intraciliary transport particle A"/>
    <property type="evidence" value="ECO:0007669"/>
    <property type="project" value="TreeGrafter"/>
</dbReference>
<reference evidence="1" key="1">
    <citation type="submission" date="2013-10" db="EMBL/GenBank/DDBJ databases">
        <title>Genomic analysis of the causative agents of coccidiosis in chickens.</title>
        <authorList>
            <person name="Reid A.J."/>
            <person name="Blake D."/>
            <person name="Billington K."/>
            <person name="Browne H."/>
            <person name="Dunn M."/>
            <person name="Hung S."/>
            <person name="Kawahara F."/>
            <person name="Miranda-Saavedra D."/>
            <person name="Mourier T."/>
            <person name="Nagra H."/>
            <person name="Otto T.D."/>
            <person name="Rawlings N."/>
            <person name="Sanchez A."/>
            <person name="Sanders M."/>
            <person name="Subramaniam C."/>
            <person name="Tay Y."/>
            <person name="Dear P."/>
            <person name="Doerig C."/>
            <person name="Gruber A."/>
            <person name="Parkinson J."/>
            <person name="Shirley M."/>
            <person name="Wan K.L."/>
            <person name="Berriman M."/>
            <person name="Tomley F."/>
            <person name="Pain A."/>
        </authorList>
    </citation>
    <scope>NUCLEOTIDE SEQUENCE [LARGE SCALE GENOMIC DNA]</scope>
    <source>
        <strain evidence="1">Houghton</strain>
    </source>
</reference>
<dbReference type="Proteomes" id="UP000018050">
    <property type="component" value="Unassembled WGS sequence"/>
</dbReference>
<keyword evidence="2" id="KW-1185">Reference proteome</keyword>
<dbReference type="GO" id="GO:0005929">
    <property type="term" value="C:cilium"/>
    <property type="evidence" value="ECO:0007669"/>
    <property type="project" value="TreeGrafter"/>
</dbReference>
<dbReference type="AlphaFoldDB" id="U6GLP3"/>
<dbReference type="PANTHER" id="PTHR14920">
    <property type="entry name" value="OSMOTIC AVOIDANCE ABNORMAL PROTEIN 1/WD REPEAT MEMBRANE PROTEIN"/>
    <property type="match status" value="1"/>
</dbReference>
<dbReference type="GO" id="GO:0035721">
    <property type="term" value="P:intraciliary retrograde transport"/>
    <property type="evidence" value="ECO:0007669"/>
    <property type="project" value="InterPro"/>
</dbReference>
<evidence type="ECO:0000313" key="1">
    <source>
        <dbReference type="EMBL" id="CDI80213.1"/>
    </source>
</evidence>
<dbReference type="OrthoDB" id="10250638at2759"/>
<sequence>VATDCFEAVGWSALERLDLPTACSAFAAAQRSDLVFSLCSLEDVEETAALKGHLKARNHQWAEAAQLLLNSGDPEASLEMACEAGEWQLAVELAERLKEKRVPHLLQQHAMRCEREGAFSAALAAFSAAAEGLALQMEAEEDSCCDVACNPSNGGAAANEHCEEIKQDNFEHKKQQQMIECLHDWRVRSRATPLGVLWHCGNATFLLEEYAKAREQDEPFEALRAYARAGEFKSMVKILAHRFGRWEEAKALVRKVKDSEAAELLAEFCKARSDFEGAVEMLCLSGNAEEAVNLAEESQQASALAHVRKLLYSFYPLPCPHLRILENRY</sequence>